<dbReference type="GO" id="GO:0019509">
    <property type="term" value="P:L-methionine salvage from methylthioadenosine"/>
    <property type="evidence" value="ECO:0007669"/>
    <property type="project" value="UniProtKB-UniPathway"/>
</dbReference>
<dbReference type="NCBIfam" id="TIGR01704">
    <property type="entry name" value="MTA_SAH-Nsdase"/>
    <property type="match status" value="1"/>
</dbReference>
<proteinExistence type="predicted"/>
<sequence length="232" mass="25279">MKIAIIIPMAEEREYYLEHFQLEAKERIGAVEFEHFTHGSNDIYLGLSGIGKVQAAMALTSLLATTKIDLIFLTGSAGSLQENVRVNDLVVADAFAYHDVNAVNAGPYVIGQIPQEPAIYSLANDYREQFVSFLHDEQIAFQSGLIVTGDTFVSTNALKEAIKANFPTALGVEMEGAAMAQVASHFAVPLIGLRAISDNGDDNADFDFDQFVRRVGKTAAQTISKFLDTDIL</sequence>
<dbReference type="NCBIfam" id="NF004079">
    <property type="entry name" value="PRK05584.1"/>
    <property type="match status" value="1"/>
</dbReference>
<dbReference type="UniPathway" id="UPA00904">
    <property type="reaction ID" value="UER00871"/>
</dbReference>
<comment type="pathway">
    <text evidence="1">Amino-acid biosynthesis; L-methionine biosynthesis via salvage pathway; S-methyl-5-thio-alpha-D-ribose 1-phosphate from S-methyl-5'-thioadenosine (hydrolase route): step 1/2.</text>
</comment>
<comment type="caution">
    <text evidence="7">The sequence shown here is derived from an EMBL/GenBank/DDBJ whole genome shotgun (WGS) entry which is preliminary data.</text>
</comment>
<keyword evidence="3" id="KW-0028">Amino-acid biosynthesis</keyword>
<dbReference type="AlphaFoldDB" id="A0A0R1GW83"/>
<protein>
    <recommendedName>
        <fullName evidence="2">adenosylhomocysteine nucleosidase</fullName>
        <ecNumber evidence="2">3.2.2.9</ecNumber>
    </recommendedName>
</protein>
<dbReference type="PATRIC" id="fig|1423722.3.peg.312"/>
<dbReference type="Proteomes" id="UP000050909">
    <property type="component" value="Unassembled WGS sequence"/>
</dbReference>
<evidence type="ECO:0000313" key="7">
    <source>
        <dbReference type="EMBL" id="KRK38621.1"/>
    </source>
</evidence>
<evidence type="ECO:0000259" key="6">
    <source>
        <dbReference type="Pfam" id="PF01048"/>
    </source>
</evidence>
<gene>
    <name evidence="7" type="ORF">FC62_GL000308</name>
</gene>
<dbReference type="RefSeq" id="WP_054745219.1">
    <property type="nucleotide sequence ID" value="NZ_AZCV01000001.1"/>
</dbReference>
<dbReference type="Gene3D" id="3.40.50.1580">
    <property type="entry name" value="Nucleoside phosphorylase domain"/>
    <property type="match status" value="1"/>
</dbReference>
<dbReference type="InterPro" id="IPR010049">
    <property type="entry name" value="MTA_SAH_Nsdase"/>
</dbReference>
<evidence type="ECO:0000256" key="3">
    <source>
        <dbReference type="ARBA" id="ARBA00022605"/>
    </source>
</evidence>
<dbReference type="GO" id="GO:0019284">
    <property type="term" value="P:L-methionine salvage from S-adenosylmethionine"/>
    <property type="evidence" value="ECO:0007669"/>
    <property type="project" value="TreeGrafter"/>
</dbReference>
<keyword evidence="5" id="KW-0486">Methionine biosynthesis</keyword>
<evidence type="ECO:0000256" key="4">
    <source>
        <dbReference type="ARBA" id="ARBA00022801"/>
    </source>
</evidence>
<dbReference type="GO" id="GO:0008782">
    <property type="term" value="F:adenosylhomocysteine nucleosidase activity"/>
    <property type="evidence" value="ECO:0007669"/>
    <property type="project" value="UniProtKB-EC"/>
</dbReference>
<keyword evidence="8" id="KW-1185">Reference proteome</keyword>
<dbReference type="Pfam" id="PF01048">
    <property type="entry name" value="PNP_UDP_1"/>
    <property type="match status" value="1"/>
</dbReference>
<reference evidence="7 8" key="1">
    <citation type="journal article" date="2015" name="Genome Announc.">
        <title>Expanding the biotechnology potential of lactobacilli through comparative genomics of 213 strains and associated genera.</title>
        <authorList>
            <person name="Sun Z."/>
            <person name="Harris H.M."/>
            <person name="McCann A."/>
            <person name="Guo C."/>
            <person name="Argimon S."/>
            <person name="Zhang W."/>
            <person name="Yang X."/>
            <person name="Jeffery I.B."/>
            <person name="Cooney J.C."/>
            <person name="Kagawa T.F."/>
            <person name="Liu W."/>
            <person name="Song Y."/>
            <person name="Salvetti E."/>
            <person name="Wrobel A."/>
            <person name="Rasinkangas P."/>
            <person name="Parkhill J."/>
            <person name="Rea M.C."/>
            <person name="O'Sullivan O."/>
            <person name="Ritari J."/>
            <person name="Douillard F.P."/>
            <person name="Paul Ross R."/>
            <person name="Yang R."/>
            <person name="Briner A.E."/>
            <person name="Felis G.E."/>
            <person name="de Vos W.M."/>
            <person name="Barrangou R."/>
            <person name="Klaenhammer T.R."/>
            <person name="Caufield P.W."/>
            <person name="Cui Y."/>
            <person name="Zhang H."/>
            <person name="O'Toole P.W."/>
        </authorList>
    </citation>
    <scope>NUCLEOTIDE SEQUENCE [LARGE SCALE GENOMIC DNA]</scope>
    <source>
        <strain evidence="7 8">DSM 20534</strain>
    </source>
</reference>
<evidence type="ECO:0000256" key="2">
    <source>
        <dbReference type="ARBA" id="ARBA00011974"/>
    </source>
</evidence>
<evidence type="ECO:0000256" key="5">
    <source>
        <dbReference type="ARBA" id="ARBA00023167"/>
    </source>
</evidence>
<dbReference type="GO" id="GO:0009164">
    <property type="term" value="P:nucleoside catabolic process"/>
    <property type="evidence" value="ECO:0007669"/>
    <property type="project" value="InterPro"/>
</dbReference>
<evidence type="ECO:0000256" key="1">
    <source>
        <dbReference type="ARBA" id="ARBA00004945"/>
    </source>
</evidence>
<accession>A0A0R1GW83</accession>
<dbReference type="GO" id="GO:0005829">
    <property type="term" value="C:cytosol"/>
    <property type="evidence" value="ECO:0007669"/>
    <property type="project" value="TreeGrafter"/>
</dbReference>
<dbReference type="CDD" id="cd09008">
    <property type="entry name" value="MTAN"/>
    <property type="match status" value="1"/>
</dbReference>
<evidence type="ECO:0000313" key="8">
    <source>
        <dbReference type="Proteomes" id="UP000050909"/>
    </source>
</evidence>
<dbReference type="GO" id="GO:0008930">
    <property type="term" value="F:methylthioadenosine nucleosidase activity"/>
    <property type="evidence" value="ECO:0007669"/>
    <property type="project" value="InterPro"/>
</dbReference>
<dbReference type="SUPFAM" id="SSF53167">
    <property type="entry name" value="Purine and uridine phosphorylases"/>
    <property type="match status" value="1"/>
</dbReference>
<feature type="domain" description="Nucleoside phosphorylase" evidence="6">
    <location>
        <begin position="2"/>
        <end position="227"/>
    </location>
</feature>
<dbReference type="PANTHER" id="PTHR46832">
    <property type="entry name" value="5'-METHYLTHIOADENOSINE/S-ADENOSYLHOMOCYSTEINE NUCLEOSIDASE"/>
    <property type="match status" value="1"/>
</dbReference>
<dbReference type="InterPro" id="IPR035994">
    <property type="entry name" value="Nucleoside_phosphorylase_sf"/>
</dbReference>
<organism evidence="7 8">
    <name type="scientific">Amylolactobacillus amylotrophicus DSM 20534</name>
    <dbReference type="NCBI Taxonomy" id="1423722"/>
    <lineage>
        <taxon>Bacteria</taxon>
        <taxon>Bacillati</taxon>
        <taxon>Bacillota</taxon>
        <taxon>Bacilli</taxon>
        <taxon>Lactobacillales</taxon>
        <taxon>Lactobacillaceae</taxon>
        <taxon>Amylolactobacillus</taxon>
    </lineage>
</organism>
<dbReference type="EMBL" id="AZCV01000001">
    <property type="protein sequence ID" value="KRK38621.1"/>
    <property type="molecule type" value="Genomic_DNA"/>
</dbReference>
<name>A0A0R1GW83_9LACO</name>
<dbReference type="InterPro" id="IPR000845">
    <property type="entry name" value="Nucleoside_phosphorylase_d"/>
</dbReference>
<dbReference type="EC" id="3.2.2.9" evidence="2"/>
<keyword evidence="4" id="KW-0378">Hydrolase</keyword>
<dbReference type="PANTHER" id="PTHR46832:SF1">
    <property type="entry name" value="5'-METHYLTHIOADENOSINE_S-ADENOSYLHOMOCYSTEINE NUCLEOSIDASE"/>
    <property type="match status" value="1"/>
</dbReference>